<protein>
    <recommendedName>
        <fullName evidence="2">Putative Na(+)/H(+) antiporter NhaA homolog</fullName>
    </recommendedName>
</protein>
<keyword evidence="3" id="KW-1003">Cell membrane</keyword>
<gene>
    <name evidence="8" type="primary">nhaA</name>
    <name evidence="8" type="ORF">GCM10010991_01350</name>
</gene>
<evidence type="ECO:0000256" key="7">
    <source>
        <dbReference type="SAM" id="Phobius"/>
    </source>
</evidence>
<evidence type="ECO:0000256" key="3">
    <source>
        <dbReference type="ARBA" id="ARBA00022475"/>
    </source>
</evidence>
<dbReference type="EMBL" id="BMLP01000001">
    <property type="protein sequence ID" value="GGO23709.1"/>
    <property type="molecule type" value="Genomic_DNA"/>
</dbReference>
<proteinExistence type="predicted"/>
<sequence length="400" mass="42990">MYRVSTFIRNFAIALAIGSLVATIWVNLSPESYYDVMEARLFTLSAPNWIMPDHARITLISVTSQLLMALFFFLLGKELWEATMLERGALHGTRGGLPFLASIGAAVGAVAVWILVSALIETAMEARLGIGWQVPIGGDTIIAYVIGRQVFGRGHPALPLLLLICIGLDLMGLLALALQVPETPTRLLWLLLPVLASIGVWFFAARHAQGRTERERQEALHLWPYMLAGAISWIGVAAAGLPGALGLLPVIPAIPHARRAFGMFAEAEELLHDPLNRLAHLTIRPLMLILFLFGLTRGGIDLGAFAPTTIVTLAALWFGKPLGLLAGVLIATRVLRMPLPTGVDAPDLMRIGLLTGIGFTVPLVALQTALPGGAMAEAARLGLALSLVMIPVVLVLFRTR</sequence>
<dbReference type="AlphaFoldDB" id="A0A918DAP0"/>
<dbReference type="GO" id="GO:0005886">
    <property type="term" value="C:plasma membrane"/>
    <property type="evidence" value="ECO:0007669"/>
    <property type="project" value="UniProtKB-SubCell"/>
</dbReference>
<organism evidence="8 9">
    <name type="scientific">Gemmobacter aquaticus</name>
    <dbReference type="NCBI Taxonomy" id="490185"/>
    <lineage>
        <taxon>Bacteria</taxon>
        <taxon>Pseudomonadati</taxon>
        <taxon>Pseudomonadota</taxon>
        <taxon>Alphaproteobacteria</taxon>
        <taxon>Rhodobacterales</taxon>
        <taxon>Paracoccaceae</taxon>
        <taxon>Gemmobacter</taxon>
    </lineage>
</organism>
<keyword evidence="4 7" id="KW-0812">Transmembrane</keyword>
<keyword evidence="6 7" id="KW-0472">Membrane</keyword>
<feature type="transmembrane region" description="Helical" evidence="7">
    <location>
        <begin position="378"/>
        <end position="397"/>
    </location>
</feature>
<accession>A0A918DAP0</accession>
<feature type="transmembrane region" description="Helical" evidence="7">
    <location>
        <begin position="348"/>
        <end position="366"/>
    </location>
</feature>
<evidence type="ECO:0000256" key="6">
    <source>
        <dbReference type="ARBA" id="ARBA00023136"/>
    </source>
</evidence>
<feature type="transmembrane region" description="Helical" evidence="7">
    <location>
        <begin position="97"/>
        <end position="120"/>
    </location>
</feature>
<feature type="transmembrane region" description="Helical" evidence="7">
    <location>
        <begin position="158"/>
        <end position="180"/>
    </location>
</feature>
<keyword evidence="5 7" id="KW-1133">Transmembrane helix</keyword>
<evidence type="ECO:0000256" key="1">
    <source>
        <dbReference type="ARBA" id="ARBA00004429"/>
    </source>
</evidence>
<dbReference type="Pfam" id="PF06965">
    <property type="entry name" value="Na_H_antiport_1"/>
    <property type="match status" value="1"/>
</dbReference>
<evidence type="ECO:0000256" key="4">
    <source>
        <dbReference type="ARBA" id="ARBA00022692"/>
    </source>
</evidence>
<evidence type="ECO:0000256" key="5">
    <source>
        <dbReference type="ARBA" id="ARBA00022989"/>
    </source>
</evidence>
<evidence type="ECO:0000313" key="9">
    <source>
        <dbReference type="Proteomes" id="UP000598196"/>
    </source>
</evidence>
<feature type="transmembrane region" description="Helical" evidence="7">
    <location>
        <begin position="225"/>
        <end position="251"/>
    </location>
</feature>
<dbReference type="GO" id="GO:0015385">
    <property type="term" value="F:sodium:proton antiporter activity"/>
    <property type="evidence" value="ECO:0007669"/>
    <property type="project" value="TreeGrafter"/>
</dbReference>
<name>A0A918DAP0_9RHOB</name>
<dbReference type="Gene3D" id="1.20.1530.10">
    <property type="entry name" value="Na+/H+ antiporter like domain"/>
    <property type="match status" value="1"/>
</dbReference>
<dbReference type="PANTHER" id="PTHR30341:SF0">
    <property type="entry name" value="NA(+)_H(+) ANTIPORTER NHAA"/>
    <property type="match status" value="1"/>
</dbReference>
<feature type="transmembrane region" description="Helical" evidence="7">
    <location>
        <begin position="186"/>
        <end position="204"/>
    </location>
</feature>
<reference evidence="8 9" key="1">
    <citation type="journal article" date="2014" name="Int. J. Syst. Evol. Microbiol.">
        <title>Complete genome sequence of Corynebacterium casei LMG S-19264T (=DSM 44701T), isolated from a smear-ripened cheese.</title>
        <authorList>
            <consortium name="US DOE Joint Genome Institute (JGI-PGF)"/>
            <person name="Walter F."/>
            <person name="Albersmeier A."/>
            <person name="Kalinowski J."/>
            <person name="Ruckert C."/>
        </authorList>
    </citation>
    <scope>NUCLEOTIDE SEQUENCE [LARGE SCALE GENOMIC DNA]</scope>
    <source>
        <strain evidence="8 9">CGMCC 1.7029</strain>
    </source>
</reference>
<dbReference type="InterPro" id="IPR004670">
    <property type="entry name" value="NhaA"/>
</dbReference>
<feature type="transmembrane region" description="Helical" evidence="7">
    <location>
        <begin position="57"/>
        <end position="76"/>
    </location>
</feature>
<comment type="subcellular location">
    <subcellularLocation>
        <location evidence="1">Cell inner membrane</location>
        <topology evidence="1">Multi-pass membrane protein</topology>
    </subcellularLocation>
</comment>
<dbReference type="PANTHER" id="PTHR30341">
    <property type="entry name" value="SODIUM ION/PROTON ANTIPORTER NHAA-RELATED"/>
    <property type="match status" value="1"/>
</dbReference>
<comment type="caution">
    <text evidence="8">The sequence shown here is derived from an EMBL/GenBank/DDBJ whole genome shotgun (WGS) entry which is preliminary data.</text>
</comment>
<evidence type="ECO:0000256" key="2">
    <source>
        <dbReference type="ARBA" id="ARBA00015550"/>
    </source>
</evidence>
<dbReference type="InterPro" id="IPR023171">
    <property type="entry name" value="Na/H_antiporter_dom_sf"/>
</dbReference>
<feature type="transmembrane region" description="Helical" evidence="7">
    <location>
        <begin position="302"/>
        <end position="328"/>
    </location>
</feature>
<keyword evidence="9" id="KW-1185">Reference proteome</keyword>
<dbReference type="GO" id="GO:0006885">
    <property type="term" value="P:regulation of pH"/>
    <property type="evidence" value="ECO:0007669"/>
    <property type="project" value="InterPro"/>
</dbReference>
<evidence type="ECO:0000313" key="8">
    <source>
        <dbReference type="EMBL" id="GGO23709.1"/>
    </source>
</evidence>
<dbReference type="Proteomes" id="UP000598196">
    <property type="component" value="Unassembled WGS sequence"/>
</dbReference>
<feature type="transmembrane region" description="Helical" evidence="7">
    <location>
        <begin position="7"/>
        <end position="28"/>
    </location>
</feature>